<dbReference type="InterPro" id="IPR010610">
    <property type="entry name" value="EryCIII-like_C"/>
</dbReference>
<feature type="domain" description="Erythromycin biosynthesis protein CIII-like C-terminal" evidence="2">
    <location>
        <begin position="298"/>
        <end position="409"/>
    </location>
</feature>
<sequence length="429" mass="47252">MRALISTFGTRGDVEPYLALAERLRAEGHDPVLCAPEPYRADAEAAGVGFEPGATRMHELVREQMTTVIKPTDAVRTMRRMTDAMRESLDDQWRAAQRTEPEVVISHPKALAGPHIAERLGVPFVASLPLPFLTPTRAFPIPFLTADLPGPLNRATYQFNRFTAIAYGGMINRFRRTELGIRRASRLSDYLHRDGEQVPVLYPFSRHIVPRPADYPDSAHITGPWFRPEPPVAWTPPPALRAFLDDGEPPVYLGFGSMGFRTDAAARGLAVQQAARAAGVRLVVSRGWGGIDVSDDEHVHVIDDAPHAELFPLVAAVVHHGGSGTTAAGLRAGRPTLTCPVLGDQPFWGKRVHLLGAGPEPLPQKRITADGLSARLRELVDSAEHRRRAPEIAERMSQEDGTGEAVSVLERIVERSHLTRDQRPRNPHR</sequence>
<dbReference type="Proteomes" id="UP000262172">
    <property type="component" value="Unassembled WGS sequence"/>
</dbReference>
<dbReference type="GO" id="GO:0016758">
    <property type="term" value="F:hexosyltransferase activity"/>
    <property type="evidence" value="ECO:0007669"/>
    <property type="project" value="InterPro"/>
</dbReference>
<evidence type="ECO:0000313" key="4">
    <source>
        <dbReference type="Proteomes" id="UP000262172"/>
    </source>
</evidence>
<accession>A0A371NSC6</accession>
<dbReference type="PANTHER" id="PTHR48050">
    <property type="entry name" value="STEROL 3-BETA-GLUCOSYLTRANSFERASE"/>
    <property type="match status" value="1"/>
</dbReference>
<reference evidence="3 4" key="1">
    <citation type="submission" date="2018-08" db="EMBL/GenBank/DDBJ databases">
        <title>Isolation, diversity and antifungal activity of Actinobacteria from cow dung.</title>
        <authorList>
            <person name="Ling L."/>
        </authorList>
    </citation>
    <scope>NUCLEOTIDE SEQUENCE [LARGE SCALE GENOMIC DNA]</scope>
    <source>
        <strain evidence="3 4">NEAU-LLE</strain>
    </source>
</reference>
<dbReference type="GO" id="GO:0005975">
    <property type="term" value="P:carbohydrate metabolic process"/>
    <property type="evidence" value="ECO:0007669"/>
    <property type="project" value="InterPro"/>
</dbReference>
<dbReference type="FunFam" id="3.40.50.2000:FF:000009">
    <property type="entry name" value="Sterol 3-beta-glucosyltransferase UGT80A2"/>
    <property type="match status" value="1"/>
</dbReference>
<dbReference type="OrthoDB" id="3253247at2"/>
<comment type="caution">
    <text evidence="3">The sequence shown here is derived from an EMBL/GenBank/DDBJ whole genome shotgun (WGS) entry which is preliminary data.</text>
</comment>
<dbReference type="InterPro" id="IPR004276">
    <property type="entry name" value="GlycoTrans_28_N"/>
</dbReference>
<dbReference type="AlphaFoldDB" id="A0A371NSC6"/>
<dbReference type="GO" id="GO:0008194">
    <property type="term" value="F:UDP-glycosyltransferase activity"/>
    <property type="evidence" value="ECO:0007669"/>
    <property type="project" value="InterPro"/>
</dbReference>
<dbReference type="Pfam" id="PF03033">
    <property type="entry name" value="Glyco_transf_28"/>
    <property type="match status" value="1"/>
</dbReference>
<dbReference type="Pfam" id="PF06722">
    <property type="entry name" value="EryCIII-like_C"/>
    <property type="match status" value="1"/>
</dbReference>
<evidence type="ECO:0000259" key="1">
    <source>
        <dbReference type="Pfam" id="PF03033"/>
    </source>
</evidence>
<name>A0A371NSC6_9MICO</name>
<keyword evidence="4" id="KW-1185">Reference proteome</keyword>
<organism evidence="3 4">
    <name type="scientific">Microbacterium bovistercoris</name>
    <dbReference type="NCBI Taxonomy" id="2293570"/>
    <lineage>
        <taxon>Bacteria</taxon>
        <taxon>Bacillati</taxon>
        <taxon>Actinomycetota</taxon>
        <taxon>Actinomycetes</taxon>
        <taxon>Micrococcales</taxon>
        <taxon>Microbacteriaceae</taxon>
        <taxon>Microbacterium</taxon>
    </lineage>
</organism>
<evidence type="ECO:0000313" key="3">
    <source>
        <dbReference type="EMBL" id="REJ05111.1"/>
    </source>
</evidence>
<keyword evidence="3" id="KW-0808">Transferase</keyword>
<dbReference type="GO" id="GO:0033072">
    <property type="term" value="P:vancomycin biosynthetic process"/>
    <property type="evidence" value="ECO:0007669"/>
    <property type="project" value="UniProtKB-ARBA"/>
</dbReference>
<dbReference type="Gene3D" id="3.40.50.2000">
    <property type="entry name" value="Glycogen Phosphorylase B"/>
    <property type="match status" value="2"/>
</dbReference>
<dbReference type="SUPFAM" id="SSF53756">
    <property type="entry name" value="UDP-Glycosyltransferase/glycogen phosphorylase"/>
    <property type="match status" value="1"/>
</dbReference>
<dbReference type="RefSeq" id="WP_116242396.1">
    <property type="nucleotide sequence ID" value="NZ_QUAB01000043.1"/>
</dbReference>
<gene>
    <name evidence="3" type="ORF">DY023_11045</name>
</gene>
<evidence type="ECO:0000259" key="2">
    <source>
        <dbReference type="Pfam" id="PF06722"/>
    </source>
</evidence>
<protein>
    <submittedName>
        <fullName evidence="3">Glycosyltransferase</fullName>
    </submittedName>
</protein>
<dbReference type="EMBL" id="QUAB01000043">
    <property type="protein sequence ID" value="REJ05111.1"/>
    <property type="molecule type" value="Genomic_DNA"/>
</dbReference>
<feature type="domain" description="Glycosyltransferase family 28 N-terminal" evidence="1">
    <location>
        <begin position="4"/>
        <end position="132"/>
    </location>
</feature>
<dbReference type="InterPro" id="IPR050426">
    <property type="entry name" value="Glycosyltransferase_28"/>
</dbReference>
<dbReference type="CDD" id="cd03784">
    <property type="entry name" value="GT1_Gtf-like"/>
    <property type="match status" value="1"/>
</dbReference>
<dbReference type="PANTHER" id="PTHR48050:SF13">
    <property type="entry name" value="STEROL 3-BETA-GLUCOSYLTRANSFERASE UGT80A2"/>
    <property type="match status" value="1"/>
</dbReference>
<proteinExistence type="predicted"/>
<dbReference type="InterPro" id="IPR002213">
    <property type="entry name" value="UDP_glucos_trans"/>
</dbReference>